<reference evidence="2" key="1">
    <citation type="submission" date="2013-11" db="EMBL/GenBank/DDBJ databases">
        <title>Genome sequence of the fusiform rust pathogen reveals effectors for host alternation and coevolution with pine.</title>
        <authorList>
            <consortium name="DOE Joint Genome Institute"/>
            <person name="Smith K."/>
            <person name="Pendleton A."/>
            <person name="Kubisiak T."/>
            <person name="Anderson C."/>
            <person name="Salamov A."/>
            <person name="Aerts A."/>
            <person name="Riley R."/>
            <person name="Clum A."/>
            <person name="Lindquist E."/>
            <person name="Ence D."/>
            <person name="Campbell M."/>
            <person name="Kronenberg Z."/>
            <person name="Feau N."/>
            <person name="Dhillon B."/>
            <person name="Hamelin R."/>
            <person name="Burleigh J."/>
            <person name="Smith J."/>
            <person name="Yandell M."/>
            <person name="Nelson C."/>
            <person name="Grigoriev I."/>
            <person name="Davis J."/>
        </authorList>
    </citation>
    <scope>NUCLEOTIDE SEQUENCE</scope>
    <source>
        <strain evidence="2">G11</strain>
    </source>
</reference>
<organism evidence="2 3">
    <name type="scientific">Cronartium quercuum f. sp. fusiforme G11</name>
    <dbReference type="NCBI Taxonomy" id="708437"/>
    <lineage>
        <taxon>Eukaryota</taxon>
        <taxon>Fungi</taxon>
        <taxon>Dikarya</taxon>
        <taxon>Basidiomycota</taxon>
        <taxon>Pucciniomycotina</taxon>
        <taxon>Pucciniomycetes</taxon>
        <taxon>Pucciniales</taxon>
        <taxon>Coleosporiaceae</taxon>
        <taxon>Cronartium</taxon>
    </lineage>
</organism>
<feature type="coiled-coil region" evidence="1">
    <location>
        <begin position="19"/>
        <end position="50"/>
    </location>
</feature>
<dbReference type="Proteomes" id="UP000886653">
    <property type="component" value="Unassembled WGS sequence"/>
</dbReference>
<accession>A0A9P6TB67</accession>
<dbReference type="AlphaFoldDB" id="A0A9P6TB67"/>
<evidence type="ECO:0000256" key="1">
    <source>
        <dbReference type="SAM" id="Coils"/>
    </source>
</evidence>
<evidence type="ECO:0000313" key="2">
    <source>
        <dbReference type="EMBL" id="KAG0145941.1"/>
    </source>
</evidence>
<name>A0A9P6TB67_9BASI</name>
<comment type="caution">
    <text evidence="2">The sequence shown here is derived from an EMBL/GenBank/DDBJ whole genome shotgun (WGS) entry which is preliminary data.</text>
</comment>
<keyword evidence="3" id="KW-1185">Reference proteome</keyword>
<proteinExistence type="predicted"/>
<dbReference type="EMBL" id="MU167268">
    <property type="protein sequence ID" value="KAG0145941.1"/>
    <property type="molecule type" value="Genomic_DNA"/>
</dbReference>
<evidence type="ECO:0000313" key="3">
    <source>
        <dbReference type="Proteomes" id="UP000886653"/>
    </source>
</evidence>
<sequence length="546" mass="64703">MSAKRELVLNKTSWRFNRKSSIEQELERFLDSLEEYNEKEKDIITRLQSRLWKLQEVAATYLKKPEMKLEFQIVGFEFLASLIHSRNFVEYRLNKTFPYAGAMLNEYRRLFLVVYCVVWHRLLEEKVLLETLYGSLRYWERTQEKTLFSGIEKKTFMENIKDHFLNEKKYRCPKAVQPLEIEEKVWYFNERPVAESTSGCTLEIWEQEIEVFQNNLKSWNDSEKNKIRTLFMGLWEAQAIIAEYLLMPKRTAEFRIVAFEFLASLLLSNKLTSSEKKFYYTKKRYHTKNEFHTLGMYIHSHSTAPTKFRVLDSLVYGSLVYWGSEIDQDLFKNIDKRSMFGEVQRRLSINMMLDRPNVPKSLDLKFKTWVFRTEDNNHAEDLLDKNWGKEMSRLLGEMQSLRHIAKETVLMLCHGLWVGEKEAADIVGMPNQAFNFRVNGFEFLASLIFSSEFKTYINREESLVPRFQGNDPNMFWSLLCYIHEKAPKSTSFIQMVCEVIYGSLEYLGRKNEINSQKLKRAQFIPSLYQALASKYSVPVPQQVHPA</sequence>
<keyword evidence="1" id="KW-0175">Coiled coil</keyword>
<gene>
    <name evidence="2" type="ORF">CROQUDRAFT_704395</name>
</gene>
<protein>
    <submittedName>
        <fullName evidence="2">Uncharacterized protein</fullName>
    </submittedName>
</protein>